<dbReference type="VEuPathDB" id="PiroplasmaDB:TA17750"/>
<dbReference type="PROSITE" id="PS50102">
    <property type="entry name" value="RRM"/>
    <property type="match status" value="3"/>
</dbReference>
<keyword evidence="2" id="KW-0507">mRNA processing</keyword>
<accession>A0A3B0MWM5</accession>
<keyword evidence="4 6" id="KW-0694">RNA-binding</keyword>
<evidence type="ECO:0000256" key="5">
    <source>
        <dbReference type="ARBA" id="ARBA00023187"/>
    </source>
</evidence>
<dbReference type="InterPro" id="IPR035979">
    <property type="entry name" value="RBD_domain_sf"/>
</dbReference>
<evidence type="ECO:0000256" key="2">
    <source>
        <dbReference type="ARBA" id="ARBA00022664"/>
    </source>
</evidence>
<dbReference type="SUPFAM" id="SSF54928">
    <property type="entry name" value="RNA-binding domain, RBD"/>
    <property type="match status" value="2"/>
</dbReference>
<dbReference type="CDD" id="cd12285">
    <property type="entry name" value="RRM3_RBM39_like"/>
    <property type="match status" value="1"/>
</dbReference>
<protein>
    <submittedName>
        <fullName evidence="10">RNA splicing factor, putative</fullName>
    </submittedName>
</protein>
<proteinExistence type="inferred from homology"/>
<evidence type="ECO:0000259" key="8">
    <source>
        <dbReference type="PROSITE" id="PS50102"/>
    </source>
</evidence>
<feature type="domain" description="RRM" evidence="8">
    <location>
        <begin position="419"/>
        <end position="499"/>
    </location>
</feature>
<dbReference type="SMART" id="SM00361">
    <property type="entry name" value="RRM_1"/>
    <property type="match status" value="3"/>
</dbReference>
<dbReference type="CDD" id="cd00590">
    <property type="entry name" value="RRM_SF"/>
    <property type="match status" value="1"/>
</dbReference>
<reference evidence="10" key="1">
    <citation type="submission" date="2018-07" db="EMBL/GenBank/DDBJ databases">
        <authorList>
            <person name="Quirk P.G."/>
            <person name="Krulwich T.A."/>
        </authorList>
    </citation>
    <scope>NUCLEOTIDE SEQUENCE</scope>
    <source>
        <strain evidence="10">Anand</strain>
    </source>
</reference>
<keyword evidence="3" id="KW-0677">Repeat</keyword>
<feature type="domain" description="RRM" evidence="8">
    <location>
        <begin position="317"/>
        <end position="395"/>
    </location>
</feature>
<dbReference type="EMBL" id="UIVT01000003">
    <property type="protein sequence ID" value="SVP93822.1"/>
    <property type="molecule type" value="Genomic_DNA"/>
</dbReference>
<feature type="compositionally biased region" description="Basic residues" evidence="7">
    <location>
        <begin position="180"/>
        <end position="191"/>
    </location>
</feature>
<dbReference type="GO" id="GO:0005684">
    <property type="term" value="C:U2-type spliceosomal complex"/>
    <property type="evidence" value="ECO:0007669"/>
    <property type="project" value="UniProtKB-ARBA"/>
</dbReference>
<dbReference type="FunFam" id="3.30.70.330:FF:000105">
    <property type="entry name" value="HIV Tat-specific factor 1 homolog"/>
    <property type="match status" value="1"/>
</dbReference>
<dbReference type="InterPro" id="IPR000504">
    <property type="entry name" value="RRM_dom"/>
</dbReference>
<name>A0A3B0MWM5_THEAN</name>
<organism evidence="10">
    <name type="scientific">Theileria annulata</name>
    <dbReference type="NCBI Taxonomy" id="5874"/>
    <lineage>
        <taxon>Eukaryota</taxon>
        <taxon>Sar</taxon>
        <taxon>Alveolata</taxon>
        <taxon>Apicomplexa</taxon>
        <taxon>Aconoidasida</taxon>
        <taxon>Piroplasmida</taxon>
        <taxon>Theileriidae</taxon>
        <taxon>Theileria</taxon>
    </lineage>
</organism>
<evidence type="ECO:0000256" key="7">
    <source>
        <dbReference type="SAM" id="MobiDB-lite"/>
    </source>
</evidence>
<dbReference type="AlphaFoldDB" id="A0A3B0MWM5"/>
<sequence>MENYNVSDTNNYLLNQSHYPPQQSYDNNESYAYSKAGNGSENTKYHFKQDNSNDFVGGYQLSNGYSTVTEQKGQNLNNYESTQFVGHQFQTNTTTYDNSSQFQNYPSQSEYYSVQGQQKTGEKYSSQDETNLPKQNDAYQVNSNNHYSQSDRNYDGSLTTETSRSSGPNGEKLDRYDRDHRHRREYKRSRNRSVDSRESYRRHRRRSRSRSYDRSGHRRSHSYRRRRSRSYRRSRSRSYRSGRRHHSYRYPRHRSRSFSRSPNREQEYDYQKDNKNDNDRDPRDIGLDIMEKAKMLRSNEMERRRMKDIEEAQRDDLTVLVSNMHLSVDERDIYELFSEHAGKVRDIQCVRDLRSGRSKGIAYVEFYTQESVIKALSMTGMSMKGQGIRVHSSQAEKNRAAKAAKQLQDNALKESDNPTTIVVSNLLGVLSYLNEIELNQLFSPFGNIIDVALARTDNGESKGYAYIRFKRWNEAKEALNVMNGFDINGQQIKVAYANTRKDPKSRLHSLGDLDMERLDDDDAGLISGSNVKIALMKKLQQRQPLNSSNLVLSNMYTSADYADNHEFFDEIEEDVKEECGKYGTVVQVFVNRRNPDGKVYVKFKNNDDAQSANKSLQGRYFAGNTIQVSYISDDQYQDVVNKS</sequence>
<comment type="similarity">
    <text evidence="1">Belongs to the HTATSF1 family.</text>
</comment>
<feature type="compositionally biased region" description="Polar residues" evidence="7">
    <location>
        <begin position="127"/>
        <end position="168"/>
    </location>
</feature>
<evidence type="ECO:0000256" key="1">
    <source>
        <dbReference type="ARBA" id="ARBA00007747"/>
    </source>
</evidence>
<dbReference type="InterPro" id="IPR003954">
    <property type="entry name" value="RRM_euk-type"/>
</dbReference>
<dbReference type="GO" id="GO:0000398">
    <property type="term" value="P:mRNA splicing, via spliceosome"/>
    <property type="evidence" value="ECO:0007669"/>
    <property type="project" value="UniProtKB-ARBA"/>
</dbReference>
<dbReference type="SMART" id="SM00360">
    <property type="entry name" value="RRM"/>
    <property type="match status" value="3"/>
</dbReference>
<dbReference type="PANTHER" id="PTHR48036">
    <property type="entry name" value="SPLICING FACTOR (PAD-1), PUTATIVE (AFU_ORTHOLOGUE AFUA_1G15810)-RELATED"/>
    <property type="match status" value="1"/>
</dbReference>
<evidence type="ECO:0000313" key="9">
    <source>
        <dbReference type="EMBL" id="SVP93018.1"/>
    </source>
</evidence>
<dbReference type="NCBIfam" id="TIGR01622">
    <property type="entry name" value="SF-CC1"/>
    <property type="match status" value="1"/>
</dbReference>
<evidence type="ECO:0000256" key="6">
    <source>
        <dbReference type="PROSITE-ProRule" id="PRU00176"/>
    </source>
</evidence>
<keyword evidence="5" id="KW-0508">mRNA splicing</keyword>
<feature type="domain" description="RRM" evidence="8">
    <location>
        <begin position="548"/>
        <end position="633"/>
    </location>
</feature>
<dbReference type="GO" id="GO:0003723">
    <property type="term" value="F:RNA binding"/>
    <property type="evidence" value="ECO:0007669"/>
    <property type="project" value="UniProtKB-UniRule"/>
</dbReference>
<evidence type="ECO:0000313" key="10">
    <source>
        <dbReference type="EMBL" id="SVP93822.1"/>
    </source>
</evidence>
<gene>
    <name evidence="10" type="ORF">TAT_000281700</name>
    <name evidence="9" type="ORF">TAV_000281800</name>
</gene>
<evidence type="ECO:0000256" key="3">
    <source>
        <dbReference type="ARBA" id="ARBA00022737"/>
    </source>
</evidence>
<feature type="region of interest" description="Disordered" evidence="7">
    <location>
        <begin position="1"/>
        <end position="37"/>
    </location>
</feature>
<feature type="compositionally biased region" description="Basic residues" evidence="7">
    <location>
        <begin position="216"/>
        <end position="257"/>
    </location>
</feature>
<dbReference type="InterPro" id="IPR012677">
    <property type="entry name" value="Nucleotide-bd_a/b_plait_sf"/>
</dbReference>
<evidence type="ECO:0000256" key="4">
    <source>
        <dbReference type="ARBA" id="ARBA00022884"/>
    </source>
</evidence>
<feature type="compositionally biased region" description="Basic and acidic residues" evidence="7">
    <location>
        <begin position="262"/>
        <end position="286"/>
    </location>
</feature>
<dbReference type="Gene3D" id="3.30.70.330">
    <property type="match status" value="3"/>
</dbReference>
<dbReference type="EMBL" id="UIVS01000003">
    <property type="protein sequence ID" value="SVP93018.1"/>
    <property type="molecule type" value="Genomic_DNA"/>
</dbReference>
<feature type="region of interest" description="Disordered" evidence="7">
    <location>
        <begin position="111"/>
        <end position="286"/>
    </location>
</feature>
<dbReference type="InterPro" id="IPR006509">
    <property type="entry name" value="RBM39_SF"/>
</dbReference>
<dbReference type="Pfam" id="PF00076">
    <property type="entry name" value="RRM_1"/>
    <property type="match status" value="3"/>
</dbReference>
<feature type="compositionally biased region" description="Basic residues" evidence="7">
    <location>
        <begin position="200"/>
        <end position="209"/>
    </location>
</feature>